<evidence type="ECO:0000256" key="17">
    <source>
        <dbReference type="ARBA" id="ARBA00023284"/>
    </source>
</evidence>
<evidence type="ECO:0000256" key="7">
    <source>
        <dbReference type="ARBA" id="ARBA00022692"/>
    </source>
</evidence>
<feature type="transmembrane region" description="Helical" evidence="24">
    <location>
        <begin position="172"/>
        <end position="201"/>
    </location>
</feature>
<keyword evidence="15" id="KW-1015">Disulfide bond</keyword>
<dbReference type="GO" id="GO:0031966">
    <property type="term" value="C:mitochondrial membrane"/>
    <property type="evidence" value="ECO:0007669"/>
    <property type="project" value="UniProtKB-SubCell"/>
</dbReference>
<protein>
    <recommendedName>
        <fullName evidence="20">Thioredoxin-related transmembrane protein 1</fullName>
    </recommendedName>
    <alternativeName>
        <fullName evidence="22">Protein disulfide-isomerase TMX1</fullName>
    </alternativeName>
    <alternativeName>
        <fullName evidence="21">Thioredoxin domain-containing protein 1</fullName>
    </alternativeName>
</protein>
<evidence type="ECO:0000256" key="9">
    <source>
        <dbReference type="ARBA" id="ARBA00022824"/>
    </source>
</evidence>
<keyword evidence="16" id="KW-0413">Isomerase</keyword>
<feature type="domain" description="Thioredoxin" evidence="26">
    <location>
        <begin position="17"/>
        <end position="126"/>
    </location>
</feature>
<evidence type="ECO:0000256" key="19">
    <source>
        <dbReference type="ARBA" id="ARBA00062962"/>
    </source>
</evidence>
<dbReference type="Proteomes" id="UP000694569">
    <property type="component" value="Unplaced"/>
</dbReference>
<evidence type="ECO:0000256" key="1">
    <source>
        <dbReference type="ARBA" id="ARBA00004115"/>
    </source>
</evidence>
<keyword evidence="10" id="KW-0249">Electron transport</keyword>
<keyword evidence="7 24" id="KW-0812">Transmembrane</keyword>
<evidence type="ECO:0000256" key="25">
    <source>
        <dbReference type="SAM" id="SignalP"/>
    </source>
</evidence>
<dbReference type="InterPro" id="IPR017937">
    <property type="entry name" value="Thioredoxin_CS"/>
</dbReference>
<keyword evidence="12" id="KW-0496">Mitochondrion</keyword>
<proteinExistence type="predicted"/>
<dbReference type="Pfam" id="PF00085">
    <property type="entry name" value="Thioredoxin"/>
    <property type="match status" value="1"/>
</dbReference>
<evidence type="ECO:0000256" key="15">
    <source>
        <dbReference type="ARBA" id="ARBA00023157"/>
    </source>
</evidence>
<keyword evidence="17" id="KW-0676">Redox-active center</keyword>
<feature type="signal peptide" evidence="25">
    <location>
        <begin position="1"/>
        <end position="20"/>
    </location>
</feature>
<evidence type="ECO:0000256" key="2">
    <source>
        <dbReference type="ARBA" id="ARBA00004583"/>
    </source>
</evidence>
<evidence type="ECO:0000256" key="3">
    <source>
        <dbReference type="ARBA" id="ARBA00004613"/>
    </source>
</evidence>
<evidence type="ECO:0000256" key="23">
    <source>
        <dbReference type="SAM" id="MobiDB-lite"/>
    </source>
</evidence>
<dbReference type="PANTHER" id="PTHR46107:SF2">
    <property type="entry name" value="THIOREDOXIN-RELATED TRANSMEMBRANE PROTEIN 1"/>
    <property type="match status" value="1"/>
</dbReference>
<feature type="compositionally biased region" description="Acidic residues" evidence="23">
    <location>
        <begin position="228"/>
        <end position="239"/>
    </location>
</feature>
<feature type="compositionally biased region" description="Basic and acidic residues" evidence="23">
    <location>
        <begin position="243"/>
        <end position="258"/>
    </location>
</feature>
<evidence type="ECO:0000256" key="12">
    <source>
        <dbReference type="ARBA" id="ARBA00023128"/>
    </source>
</evidence>
<dbReference type="Gene3D" id="3.40.30.10">
    <property type="entry name" value="Glutaredoxin"/>
    <property type="match status" value="1"/>
</dbReference>
<evidence type="ECO:0000256" key="4">
    <source>
        <dbReference type="ARBA" id="ARBA00022448"/>
    </source>
</evidence>
<evidence type="ECO:0000256" key="20">
    <source>
        <dbReference type="ARBA" id="ARBA00072260"/>
    </source>
</evidence>
<organism evidence="27 28">
    <name type="scientific">Leptobrachium leishanense</name>
    <name type="common">Leishan spiny toad</name>
    <dbReference type="NCBI Taxonomy" id="445787"/>
    <lineage>
        <taxon>Eukaryota</taxon>
        <taxon>Metazoa</taxon>
        <taxon>Chordata</taxon>
        <taxon>Craniata</taxon>
        <taxon>Vertebrata</taxon>
        <taxon>Euteleostomi</taxon>
        <taxon>Amphibia</taxon>
        <taxon>Batrachia</taxon>
        <taxon>Anura</taxon>
        <taxon>Pelobatoidea</taxon>
        <taxon>Megophryidae</taxon>
        <taxon>Leptobrachium</taxon>
    </lineage>
</organism>
<evidence type="ECO:0000256" key="11">
    <source>
        <dbReference type="ARBA" id="ARBA00022989"/>
    </source>
</evidence>
<keyword evidence="13 24" id="KW-0472">Membrane</keyword>
<keyword evidence="14" id="KW-0564">Palmitate</keyword>
<evidence type="ECO:0000256" key="22">
    <source>
        <dbReference type="ARBA" id="ARBA00076905"/>
    </source>
</evidence>
<keyword evidence="5" id="KW-0964">Secreted</keyword>
<dbReference type="GO" id="GO:0003756">
    <property type="term" value="F:protein disulfide isomerase activity"/>
    <property type="evidence" value="ECO:0007669"/>
    <property type="project" value="UniProtKB-ARBA"/>
</dbReference>
<keyword evidence="28" id="KW-1185">Reference proteome</keyword>
<dbReference type="InterPro" id="IPR036249">
    <property type="entry name" value="Thioredoxin-like_sf"/>
</dbReference>
<evidence type="ECO:0000256" key="13">
    <source>
        <dbReference type="ARBA" id="ARBA00023136"/>
    </source>
</evidence>
<dbReference type="AlphaFoldDB" id="A0A8C5PDS5"/>
<keyword evidence="18" id="KW-0449">Lipoprotein</keyword>
<dbReference type="OrthoDB" id="7869097at2759"/>
<evidence type="ECO:0000313" key="27">
    <source>
        <dbReference type="Ensembl" id="ENSLLEP00000016857.1"/>
    </source>
</evidence>
<dbReference type="InterPro" id="IPR013766">
    <property type="entry name" value="Thioredoxin_domain"/>
</dbReference>
<dbReference type="GO" id="GO:0090331">
    <property type="term" value="P:negative regulation of platelet aggregation"/>
    <property type="evidence" value="ECO:0007669"/>
    <property type="project" value="UniProtKB-ARBA"/>
</dbReference>
<evidence type="ECO:0000256" key="8">
    <source>
        <dbReference type="ARBA" id="ARBA00022729"/>
    </source>
</evidence>
<evidence type="ECO:0000256" key="21">
    <source>
        <dbReference type="ARBA" id="ARBA00075863"/>
    </source>
</evidence>
<evidence type="ECO:0000256" key="24">
    <source>
        <dbReference type="SAM" id="Phobius"/>
    </source>
</evidence>
<dbReference type="GO" id="GO:0015036">
    <property type="term" value="F:disulfide oxidoreductase activity"/>
    <property type="evidence" value="ECO:0007669"/>
    <property type="project" value="TreeGrafter"/>
</dbReference>
<evidence type="ECO:0000256" key="10">
    <source>
        <dbReference type="ARBA" id="ARBA00022982"/>
    </source>
</evidence>
<dbReference type="Ensembl" id="ENSLLET00000017499.1">
    <property type="protein sequence ID" value="ENSLLEP00000016857.1"/>
    <property type="gene ID" value="ENSLLEG00000010722.1"/>
</dbReference>
<evidence type="ECO:0000256" key="16">
    <source>
        <dbReference type="ARBA" id="ARBA00023235"/>
    </source>
</evidence>
<keyword evidence="11 24" id="KW-1133">Transmembrane helix</keyword>
<sequence length="258" mass="29365">MALPVLCVVLAVICLPAGLAKKADVVEITDNNWREILEGEWMVKFYAPWCPACHKLQPEWKDFAEWGEDLNVNVAKVDVTAQPGLSGRFVITALPTIYHCKDGVFRKYQGSRTHKDFISFISEKEWESLEPMSTWFGPDSILMNGMSTLFQLSMLIRQWHNYFVDDLGVPVWGSYIIFALVTLFLGLVLGLVMVFVADYLCPAKRHRPQGRMYAKNLPPEAAKVLRELEDEEEDTDEEGSGSKVEDMTRDSIRKRVVS</sequence>
<reference evidence="27" key="1">
    <citation type="submission" date="2025-08" db="UniProtKB">
        <authorList>
            <consortium name="Ensembl"/>
        </authorList>
    </citation>
    <scope>IDENTIFICATION</scope>
</reference>
<dbReference type="PANTHER" id="PTHR46107">
    <property type="entry name" value="DUMPY: SHORTER THAN WILD-TYPE"/>
    <property type="match status" value="1"/>
</dbReference>
<evidence type="ECO:0000256" key="18">
    <source>
        <dbReference type="ARBA" id="ARBA00023288"/>
    </source>
</evidence>
<dbReference type="FunFam" id="3.40.30.10:FF:000117">
    <property type="entry name" value="thioredoxin-related transmembrane protein 1"/>
    <property type="match status" value="1"/>
</dbReference>
<evidence type="ECO:0000256" key="14">
    <source>
        <dbReference type="ARBA" id="ARBA00023139"/>
    </source>
</evidence>
<comment type="subcellular location">
    <subcellularLocation>
        <location evidence="1">Endoplasmic reticulum membrane</location>
        <topology evidence="1">Single-pass type I membrane protein</topology>
    </subcellularLocation>
    <subcellularLocation>
        <location evidence="2">Mitochondrion membrane</location>
        <topology evidence="2">Single-pass type I membrane protein</topology>
    </subcellularLocation>
    <subcellularLocation>
        <location evidence="3">Secreted</location>
    </subcellularLocation>
</comment>
<evidence type="ECO:0000256" key="6">
    <source>
        <dbReference type="ARBA" id="ARBA00022553"/>
    </source>
</evidence>
<gene>
    <name evidence="27" type="primary">TMX1</name>
</gene>
<dbReference type="PROSITE" id="PS00194">
    <property type="entry name" value="THIOREDOXIN_1"/>
    <property type="match status" value="1"/>
</dbReference>
<evidence type="ECO:0000313" key="28">
    <source>
        <dbReference type="Proteomes" id="UP000694569"/>
    </source>
</evidence>
<dbReference type="SUPFAM" id="SSF52833">
    <property type="entry name" value="Thioredoxin-like"/>
    <property type="match status" value="1"/>
</dbReference>
<evidence type="ECO:0000256" key="5">
    <source>
        <dbReference type="ARBA" id="ARBA00022525"/>
    </source>
</evidence>
<dbReference type="InterPro" id="IPR052454">
    <property type="entry name" value="TMX_domain-containing"/>
</dbReference>
<reference evidence="27" key="2">
    <citation type="submission" date="2025-09" db="UniProtKB">
        <authorList>
            <consortium name="Ensembl"/>
        </authorList>
    </citation>
    <scope>IDENTIFICATION</scope>
</reference>
<accession>A0A8C5PDS5</accession>
<keyword evidence="9" id="KW-0256">Endoplasmic reticulum</keyword>
<keyword evidence="8 25" id="KW-0732">Signal</keyword>
<feature type="region of interest" description="Disordered" evidence="23">
    <location>
        <begin position="224"/>
        <end position="258"/>
    </location>
</feature>
<dbReference type="GeneTree" id="ENSGT00940000155959"/>
<keyword evidence="6" id="KW-0597">Phosphoprotein</keyword>
<dbReference type="GO" id="GO:0005789">
    <property type="term" value="C:endoplasmic reticulum membrane"/>
    <property type="evidence" value="ECO:0007669"/>
    <property type="project" value="UniProtKB-SubCell"/>
</dbReference>
<evidence type="ECO:0000259" key="26">
    <source>
        <dbReference type="PROSITE" id="PS51352"/>
    </source>
</evidence>
<comment type="subunit">
    <text evidence="19">Interacts with ATP2A2.</text>
</comment>
<dbReference type="PROSITE" id="PS51352">
    <property type="entry name" value="THIOREDOXIN_2"/>
    <property type="match status" value="1"/>
</dbReference>
<dbReference type="GO" id="GO:0005576">
    <property type="term" value="C:extracellular region"/>
    <property type="evidence" value="ECO:0007669"/>
    <property type="project" value="UniProtKB-SubCell"/>
</dbReference>
<name>A0A8C5PDS5_9ANUR</name>
<dbReference type="CDD" id="cd02994">
    <property type="entry name" value="PDI_a_TMX"/>
    <property type="match status" value="1"/>
</dbReference>
<keyword evidence="4" id="KW-0813">Transport</keyword>
<feature type="chain" id="PRO_5034854906" description="Thioredoxin-related transmembrane protein 1" evidence="25">
    <location>
        <begin position="21"/>
        <end position="258"/>
    </location>
</feature>